<sequence>MMGIPAAVFVVVCLYYYVTQSVRVGAWQGGGSGPGLICGIAAGSVIVFEMLLWPRKLLRRLRLIPAKYWLAAHIWFGLASLPLAIAHCGFHLGGWLPATFMIFFVATIFSGIYGVAVQNLLPRWLLRNLPSETIYSQIDYVSDQAVRDAERLLVGACGRRANSDISIEDELSDQLAIRETVVVGAVRQAGKTSGRTLETRQMNRAKEDSVTLWNALDEIRPFLLHGKRELTPVTDTNEASAWFRRLRTACSEEGQEIIDILMSLCNQRRQFDIQARVHHWLHTWIPIHIALSIAVTGLLAAHVWTALKYW</sequence>
<dbReference type="AlphaFoldDB" id="A0A5B1CKZ4"/>
<keyword evidence="1" id="KW-0472">Membrane</keyword>
<keyword evidence="1" id="KW-0812">Transmembrane</keyword>
<feature type="transmembrane region" description="Helical" evidence="1">
    <location>
        <begin position="31"/>
        <end position="53"/>
    </location>
</feature>
<name>A0A5B1CKZ4_9BACT</name>
<reference evidence="2 3" key="1">
    <citation type="submission" date="2019-08" db="EMBL/GenBank/DDBJ databases">
        <title>Deep-cultivation of Planctomycetes and their phenomic and genomic characterization uncovers novel biology.</title>
        <authorList>
            <person name="Wiegand S."/>
            <person name="Jogler M."/>
            <person name="Boedeker C."/>
            <person name="Pinto D."/>
            <person name="Vollmers J."/>
            <person name="Rivas-Marin E."/>
            <person name="Kohn T."/>
            <person name="Peeters S.H."/>
            <person name="Heuer A."/>
            <person name="Rast P."/>
            <person name="Oberbeckmann S."/>
            <person name="Bunk B."/>
            <person name="Jeske O."/>
            <person name="Meyerdierks A."/>
            <person name="Storesund J.E."/>
            <person name="Kallscheuer N."/>
            <person name="Luecker S."/>
            <person name="Lage O.M."/>
            <person name="Pohl T."/>
            <person name="Merkel B.J."/>
            <person name="Hornburger P."/>
            <person name="Mueller R.-W."/>
            <person name="Bruemmer F."/>
            <person name="Labrenz M."/>
            <person name="Spormann A.M."/>
            <person name="Op Den Camp H."/>
            <person name="Overmann J."/>
            <person name="Amann R."/>
            <person name="Jetten M.S.M."/>
            <person name="Mascher T."/>
            <person name="Medema M.H."/>
            <person name="Devos D.P."/>
            <person name="Kaster A.-K."/>
            <person name="Ovreas L."/>
            <person name="Rohde M."/>
            <person name="Galperin M.Y."/>
            <person name="Jogler C."/>
        </authorList>
    </citation>
    <scope>NUCLEOTIDE SEQUENCE [LARGE SCALE GENOMIC DNA]</scope>
    <source>
        <strain evidence="2 3">LF1</strain>
    </source>
</reference>
<evidence type="ECO:0000256" key="1">
    <source>
        <dbReference type="SAM" id="Phobius"/>
    </source>
</evidence>
<dbReference type="EMBL" id="VRLW01000001">
    <property type="protein sequence ID" value="KAA1261738.1"/>
    <property type="molecule type" value="Genomic_DNA"/>
</dbReference>
<feature type="transmembrane region" description="Helical" evidence="1">
    <location>
        <begin position="284"/>
        <end position="307"/>
    </location>
</feature>
<comment type="caution">
    <text evidence="2">The sequence shown here is derived from an EMBL/GenBank/DDBJ whole genome shotgun (WGS) entry which is preliminary data.</text>
</comment>
<keyword evidence="3" id="KW-1185">Reference proteome</keyword>
<protein>
    <recommendedName>
        <fullName evidence="4">Ferric reductase like transmembrane component</fullName>
    </recommendedName>
</protein>
<evidence type="ECO:0008006" key="4">
    <source>
        <dbReference type="Google" id="ProtNLM"/>
    </source>
</evidence>
<proteinExistence type="predicted"/>
<feature type="transmembrane region" description="Helical" evidence="1">
    <location>
        <begin position="98"/>
        <end position="121"/>
    </location>
</feature>
<feature type="transmembrane region" description="Helical" evidence="1">
    <location>
        <begin position="74"/>
        <end position="92"/>
    </location>
</feature>
<keyword evidence="1" id="KW-1133">Transmembrane helix</keyword>
<organism evidence="2 3">
    <name type="scientific">Rubripirellula obstinata</name>
    <dbReference type="NCBI Taxonomy" id="406547"/>
    <lineage>
        <taxon>Bacteria</taxon>
        <taxon>Pseudomonadati</taxon>
        <taxon>Planctomycetota</taxon>
        <taxon>Planctomycetia</taxon>
        <taxon>Pirellulales</taxon>
        <taxon>Pirellulaceae</taxon>
        <taxon>Rubripirellula</taxon>
    </lineage>
</organism>
<evidence type="ECO:0000313" key="3">
    <source>
        <dbReference type="Proteomes" id="UP000322699"/>
    </source>
</evidence>
<evidence type="ECO:0000313" key="2">
    <source>
        <dbReference type="EMBL" id="KAA1261738.1"/>
    </source>
</evidence>
<dbReference type="Proteomes" id="UP000322699">
    <property type="component" value="Unassembled WGS sequence"/>
</dbReference>
<accession>A0A5B1CKZ4</accession>
<gene>
    <name evidence="2" type="ORF">LF1_42980</name>
</gene>